<evidence type="ECO:0000256" key="1">
    <source>
        <dbReference type="ARBA" id="ARBA00004651"/>
    </source>
</evidence>
<feature type="transmembrane region" description="Helical" evidence="13">
    <location>
        <begin position="20"/>
        <end position="43"/>
    </location>
</feature>
<evidence type="ECO:0000256" key="8">
    <source>
        <dbReference type="ARBA" id="ARBA00022692"/>
    </source>
</evidence>
<evidence type="ECO:0000313" key="15">
    <source>
        <dbReference type="WBParaSite" id="L893_g1893.t1"/>
    </source>
</evidence>
<dbReference type="Proteomes" id="UP000095287">
    <property type="component" value="Unplaced"/>
</dbReference>
<evidence type="ECO:0000256" key="3">
    <source>
        <dbReference type="ARBA" id="ARBA00007809"/>
    </source>
</evidence>
<dbReference type="PANTHER" id="PTHR10791:SF43">
    <property type="entry name" value="SUGAR TRANSPORTER SWEET-RELATED"/>
    <property type="match status" value="1"/>
</dbReference>
<dbReference type="AlphaFoldDB" id="A0A1I7YRC6"/>
<evidence type="ECO:0000256" key="11">
    <source>
        <dbReference type="ARBA" id="ARBA00023034"/>
    </source>
</evidence>
<dbReference type="InterPro" id="IPR047664">
    <property type="entry name" value="SWEET"/>
</dbReference>
<feature type="transmembrane region" description="Helical" evidence="13">
    <location>
        <begin position="55"/>
        <end position="74"/>
    </location>
</feature>
<keyword evidence="9" id="KW-0677">Repeat</keyword>
<evidence type="ECO:0000313" key="14">
    <source>
        <dbReference type="Proteomes" id="UP000095287"/>
    </source>
</evidence>
<dbReference type="Gene3D" id="1.20.1280.290">
    <property type="match status" value="1"/>
</dbReference>
<reference evidence="15" key="1">
    <citation type="submission" date="2016-11" db="UniProtKB">
        <authorList>
            <consortium name="WormBaseParasite"/>
        </authorList>
    </citation>
    <scope>IDENTIFICATION</scope>
</reference>
<keyword evidence="11" id="KW-0333">Golgi apparatus</keyword>
<comment type="similarity">
    <text evidence="3">Belongs to the SWEET sugar transporter family.</text>
</comment>
<evidence type="ECO:0000256" key="6">
    <source>
        <dbReference type="ARBA" id="ARBA00022475"/>
    </source>
</evidence>
<feature type="transmembrane region" description="Helical" evidence="13">
    <location>
        <begin position="109"/>
        <end position="132"/>
    </location>
</feature>
<evidence type="ECO:0000256" key="7">
    <source>
        <dbReference type="ARBA" id="ARBA00022597"/>
    </source>
</evidence>
<feature type="transmembrane region" description="Helical" evidence="13">
    <location>
        <begin position="138"/>
        <end position="158"/>
    </location>
</feature>
<feature type="transmembrane region" description="Helical" evidence="13">
    <location>
        <begin position="80"/>
        <end position="102"/>
    </location>
</feature>
<proteinExistence type="inferred from homology"/>
<evidence type="ECO:0000256" key="2">
    <source>
        <dbReference type="ARBA" id="ARBA00004653"/>
    </source>
</evidence>
<dbReference type="PANTHER" id="PTHR10791">
    <property type="entry name" value="RAG1-ACTIVATING PROTEIN 1"/>
    <property type="match status" value="1"/>
</dbReference>
<dbReference type="FunFam" id="1.20.1280.290:FF:000010">
    <property type="entry name" value="Sugar transporter SWEET"/>
    <property type="match status" value="1"/>
</dbReference>
<keyword evidence="8 13" id="KW-0812">Transmembrane</keyword>
<dbReference type="GO" id="GO:0000139">
    <property type="term" value="C:Golgi membrane"/>
    <property type="evidence" value="ECO:0007669"/>
    <property type="project" value="UniProtKB-SubCell"/>
</dbReference>
<keyword evidence="5" id="KW-0813">Transport</keyword>
<sequence length="204" mass="22708">MHIHAPFFIERMFEEGVTVLNVLSISAIITTVSLFFCGIPICIKIWKQQSVGDISGMPFVTGVLGGVFWLRYGLLKFDLTMIVVNVVGVSLMTAYLIFYYVYSPAKKMITIQIMVICVLMSSMLIIVEFHGLQVIHPLGFVCMTFNILNFGAPLAGLVSCNTFQRSVGSELCPALTFTRHRFLSLLFTVRCWSRKSADNAVSTG</sequence>
<protein>
    <recommendedName>
        <fullName evidence="4">Sugar transporter SWEET1</fullName>
    </recommendedName>
</protein>
<comment type="subcellular location">
    <subcellularLocation>
        <location evidence="1">Cell membrane</location>
        <topology evidence="1">Multi-pass membrane protein</topology>
    </subcellularLocation>
    <subcellularLocation>
        <location evidence="2">Golgi apparatus membrane</location>
        <topology evidence="2">Multi-pass membrane protein</topology>
    </subcellularLocation>
</comment>
<evidence type="ECO:0000256" key="9">
    <source>
        <dbReference type="ARBA" id="ARBA00022737"/>
    </source>
</evidence>
<keyword evidence="6" id="KW-1003">Cell membrane</keyword>
<accession>A0A1I7YRC6</accession>
<evidence type="ECO:0000256" key="4">
    <source>
        <dbReference type="ARBA" id="ARBA00021741"/>
    </source>
</evidence>
<keyword evidence="12 13" id="KW-0472">Membrane</keyword>
<name>A0A1I7YRC6_9BILA</name>
<evidence type="ECO:0000256" key="13">
    <source>
        <dbReference type="SAM" id="Phobius"/>
    </source>
</evidence>
<evidence type="ECO:0000256" key="10">
    <source>
        <dbReference type="ARBA" id="ARBA00022989"/>
    </source>
</evidence>
<dbReference type="WBParaSite" id="L893_g1893.t1">
    <property type="protein sequence ID" value="L893_g1893.t1"/>
    <property type="gene ID" value="L893_g1893"/>
</dbReference>
<dbReference type="InterPro" id="IPR004316">
    <property type="entry name" value="SWEET_rpt"/>
</dbReference>
<dbReference type="GO" id="GO:0051119">
    <property type="term" value="F:sugar transmembrane transporter activity"/>
    <property type="evidence" value="ECO:0007669"/>
    <property type="project" value="InterPro"/>
</dbReference>
<keyword evidence="10 13" id="KW-1133">Transmembrane helix</keyword>
<organism evidence="14 15">
    <name type="scientific">Steinernema glaseri</name>
    <dbReference type="NCBI Taxonomy" id="37863"/>
    <lineage>
        <taxon>Eukaryota</taxon>
        <taxon>Metazoa</taxon>
        <taxon>Ecdysozoa</taxon>
        <taxon>Nematoda</taxon>
        <taxon>Chromadorea</taxon>
        <taxon>Rhabditida</taxon>
        <taxon>Tylenchina</taxon>
        <taxon>Panagrolaimomorpha</taxon>
        <taxon>Strongyloidoidea</taxon>
        <taxon>Steinernematidae</taxon>
        <taxon>Steinernema</taxon>
    </lineage>
</organism>
<evidence type="ECO:0000256" key="12">
    <source>
        <dbReference type="ARBA" id="ARBA00023136"/>
    </source>
</evidence>
<keyword evidence="14" id="KW-1185">Reference proteome</keyword>
<dbReference type="Pfam" id="PF03083">
    <property type="entry name" value="MtN3_slv"/>
    <property type="match status" value="1"/>
</dbReference>
<keyword evidence="7" id="KW-0762">Sugar transport</keyword>
<evidence type="ECO:0000256" key="5">
    <source>
        <dbReference type="ARBA" id="ARBA00022448"/>
    </source>
</evidence>
<dbReference type="GO" id="GO:0005886">
    <property type="term" value="C:plasma membrane"/>
    <property type="evidence" value="ECO:0007669"/>
    <property type="project" value="UniProtKB-SubCell"/>
</dbReference>